<protein>
    <submittedName>
        <fullName evidence="1">DUF2351 domain-containing protein</fullName>
    </submittedName>
</protein>
<dbReference type="GO" id="GO:0000151">
    <property type="term" value="C:ubiquitin ligase complex"/>
    <property type="evidence" value="ECO:0007669"/>
    <property type="project" value="TreeGrafter"/>
</dbReference>
<proteinExistence type="predicted"/>
<dbReference type="GO" id="GO:0005829">
    <property type="term" value="C:cytosol"/>
    <property type="evidence" value="ECO:0007669"/>
    <property type="project" value="TreeGrafter"/>
</dbReference>
<dbReference type="GO" id="GO:0005634">
    <property type="term" value="C:nucleus"/>
    <property type="evidence" value="ECO:0007669"/>
    <property type="project" value="TreeGrafter"/>
</dbReference>
<organism evidence="1 2">
    <name type="scientific">Ajellomyces capsulatus</name>
    <name type="common">Darling's disease fungus</name>
    <name type="synonym">Histoplasma capsulatum</name>
    <dbReference type="NCBI Taxonomy" id="5037"/>
    <lineage>
        <taxon>Eukaryota</taxon>
        <taxon>Fungi</taxon>
        <taxon>Dikarya</taxon>
        <taxon>Ascomycota</taxon>
        <taxon>Pezizomycotina</taxon>
        <taxon>Eurotiomycetes</taxon>
        <taxon>Eurotiomycetidae</taxon>
        <taxon>Onygenales</taxon>
        <taxon>Ajellomycetaceae</taxon>
        <taxon>Histoplasma</taxon>
    </lineage>
</organism>
<dbReference type="GO" id="GO:0030332">
    <property type="term" value="F:cyclin binding"/>
    <property type="evidence" value="ECO:0007669"/>
    <property type="project" value="TreeGrafter"/>
</dbReference>
<dbReference type="OrthoDB" id="4185390at2759"/>
<dbReference type="GO" id="GO:0031624">
    <property type="term" value="F:ubiquitin conjugating enzyme binding"/>
    <property type="evidence" value="ECO:0007669"/>
    <property type="project" value="TreeGrafter"/>
</dbReference>
<name>A0A8A1MG60_AJECA</name>
<dbReference type="GO" id="GO:0061630">
    <property type="term" value="F:ubiquitin protein ligase activity"/>
    <property type="evidence" value="ECO:0007669"/>
    <property type="project" value="TreeGrafter"/>
</dbReference>
<dbReference type="GO" id="GO:0006513">
    <property type="term" value="P:protein monoubiquitination"/>
    <property type="evidence" value="ECO:0007669"/>
    <property type="project" value="TreeGrafter"/>
</dbReference>
<dbReference type="GO" id="GO:0000209">
    <property type="term" value="P:protein polyubiquitination"/>
    <property type="evidence" value="ECO:0007669"/>
    <property type="project" value="TreeGrafter"/>
</dbReference>
<evidence type="ECO:0000313" key="2">
    <source>
        <dbReference type="Proteomes" id="UP000663671"/>
    </source>
</evidence>
<evidence type="ECO:0000313" key="1">
    <source>
        <dbReference type="EMBL" id="QSS64941.1"/>
    </source>
</evidence>
<reference evidence="1" key="1">
    <citation type="submission" date="2021-01" db="EMBL/GenBank/DDBJ databases">
        <title>Chromosome-level genome assembly of a human fungal pathogen reveals clustering of transcriptionally co-regulated genes.</title>
        <authorList>
            <person name="Voorhies M."/>
            <person name="Cohen S."/>
            <person name="Shea T.P."/>
            <person name="Petrus S."/>
            <person name="Munoz J.F."/>
            <person name="Poplawski S."/>
            <person name="Goldman W.E."/>
            <person name="Michael T."/>
            <person name="Cuomo C.A."/>
            <person name="Sil A."/>
            <person name="Beyhan S."/>
        </authorList>
    </citation>
    <scope>NUCLEOTIDE SEQUENCE</scope>
    <source>
        <strain evidence="1">WU24</strain>
    </source>
</reference>
<dbReference type="GO" id="GO:0043161">
    <property type="term" value="P:proteasome-mediated ubiquitin-dependent protein catabolic process"/>
    <property type="evidence" value="ECO:0007669"/>
    <property type="project" value="TreeGrafter"/>
</dbReference>
<dbReference type="InterPro" id="IPR019193">
    <property type="entry name" value="UBQ-conj_enz_E2-bd_prot"/>
</dbReference>
<dbReference type="Pfam" id="PF09814">
    <property type="entry name" value="HECT_2"/>
    <property type="match status" value="2"/>
</dbReference>
<accession>A0A8A1MG60</accession>
<dbReference type="Proteomes" id="UP000663671">
    <property type="component" value="Chromosome 1"/>
</dbReference>
<dbReference type="PANTHER" id="PTHR31531">
    <property type="entry name" value="E3 UBIQUITIN-PROTEIN LIGASE E3D FAMILY MEMBER"/>
    <property type="match status" value="1"/>
</dbReference>
<dbReference type="PANTHER" id="PTHR31531:SF2">
    <property type="entry name" value="E3 UBIQUITIN-PROTEIN LIGASE E3D"/>
    <property type="match status" value="1"/>
</dbReference>
<dbReference type="EMBL" id="CP069114">
    <property type="protein sequence ID" value="QSS64941.1"/>
    <property type="molecule type" value="Genomic_DNA"/>
</dbReference>
<gene>
    <name evidence="1" type="ORF">I7I51_02017</name>
</gene>
<dbReference type="GO" id="GO:0051865">
    <property type="term" value="P:protein autoubiquitination"/>
    <property type="evidence" value="ECO:0007669"/>
    <property type="project" value="TreeGrafter"/>
</dbReference>
<dbReference type="VEuPathDB" id="FungiDB:I7I51_02017"/>
<dbReference type="AlphaFoldDB" id="A0A8A1MG60"/>
<sequence length="636" mass="70494">MPSRTESGPLLYAELLPNIRQITLHVSLPASSRLAQSSITSDTPGDLVRGNFSLSLLPSRDAVSLYSSHTVHTVPLPACVSESAHTILSTKPTPNPPGAGHGELLFRLPVDVEAGLPGASQPANGQPGHGSNEVQVPWTAKDMCAESRVRCQRCKNTLFTPSDKGKVTWKDLPSTDWAEMMDLWHCHKPDTHADDHGDSAVGTALHTHDENETVKGYGASNQVVCTSGTVLIDVLSFVMAEGDCQGLQKSLFFVYYFLLPATVPCFLSRNIASSSGCKEGDEIARFHIPRSCFRYNCPISTIDEKKIAGNPCKGFRASDYLVLSPTAAQSIMMKEARKWEKIGPNQVQDIEERNLINSWFFGIKGREEEWLKHENFYSLRCISPRNLNTSPGFFMPFFVSLDPEKRKRCPILPLSSTSRHIGNGNQPANETKFQPVVDLLCSRCSAVVGEEHKAFSGLRLYKANVSLLRKPKDGINSDHDVWETYPVDMIVGTQLLDLVERVGARRFAVHSAEYTDTSSRDNKIGLLLWVFNPDLRYSSLFPDSTTGKVASITSQRAMKILYQEVQDVQSMLNPAQGVPSPAALEEVSLPPNIYDGVKQTLERTSEALPISARQFREWRTTEAQYKKCHAISETLR</sequence>